<dbReference type="Proteomes" id="UP000187203">
    <property type="component" value="Unassembled WGS sequence"/>
</dbReference>
<feature type="region of interest" description="Disordered" evidence="1">
    <location>
        <begin position="111"/>
        <end position="138"/>
    </location>
</feature>
<accession>A0A1R3J788</accession>
<organism evidence="2 3">
    <name type="scientific">Corchorus olitorius</name>
    <dbReference type="NCBI Taxonomy" id="93759"/>
    <lineage>
        <taxon>Eukaryota</taxon>
        <taxon>Viridiplantae</taxon>
        <taxon>Streptophyta</taxon>
        <taxon>Embryophyta</taxon>
        <taxon>Tracheophyta</taxon>
        <taxon>Spermatophyta</taxon>
        <taxon>Magnoliopsida</taxon>
        <taxon>eudicotyledons</taxon>
        <taxon>Gunneridae</taxon>
        <taxon>Pentapetalae</taxon>
        <taxon>rosids</taxon>
        <taxon>malvids</taxon>
        <taxon>Malvales</taxon>
        <taxon>Malvaceae</taxon>
        <taxon>Grewioideae</taxon>
        <taxon>Apeibeae</taxon>
        <taxon>Corchorus</taxon>
    </lineage>
</organism>
<reference evidence="3" key="1">
    <citation type="submission" date="2013-09" db="EMBL/GenBank/DDBJ databases">
        <title>Corchorus olitorius genome sequencing.</title>
        <authorList>
            <person name="Alam M."/>
            <person name="Haque M.S."/>
            <person name="Islam M.S."/>
            <person name="Emdad E.M."/>
            <person name="Islam M.M."/>
            <person name="Ahmed B."/>
            <person name="Halim A."/>
            <person name="Hossen Q.M.M."/>
            <person name="Hossain M.Z."/>
            <person name="Ahmed R."/>
            <person name="Khan M.M."/>
            <person name="Islam R."/>
            <person name="Rashid M.M."/>
            <person name="Khan S.A."/>
            <person name="Rahman M.S."/>
            <person name="Alam M."/>
            <person name="Yahiya A.S."/>
            <person name="Khan M.S."/>
            <person name="Azam M.S."/>
            <person name="Haque T."/>
            <person name="Lashkar M.Z.H."/>
            <person name="Akhand A.I."/>
            <person name="Morshed G."/>
            <person name="Roy S."/>
            <person name="Uddin K.S."/>
            <person name="Rabeya T."/>
            <person name="Hossain A.S."/>
            <person name="Chowdhury A."/>
            <person name="Snigdha A.R."/>
            <person name="Mortoza M.S."/>
            <person name="Matin S.A."/>
            <person name="Hoque S.M.E."/>
            <person name="Islam M.K."/>
            <person name="Roy D.K."/>
            <person name="Haider R."/>
            <person name="Moosa M.M."/>
            <person name="Elias S.M."/>
            <person name="Hasan A.M."/>
            <person name="Jahan S."/>
            <person name="Shafiuddin M."/>
            <person name="Mahmood N."/>
            <person name="Shommy N.S."/>
        </authorList>
    </citation>
    <scope>NUCLEOTIDE SEQUENCE [LARGE SCALE GENOMIC DNA]</scope>
    <source>
        <strain evidence="3">cv. O-4</strain>
    </source>
</reference>
<evidence type="ECO:0000313" key="3">
    <source>
        <dbReference type="Proteomes" id="UP000187203"/>
    </source>
</evidence>
<evidence type="ECO:0000256" key="1">
    <source>
        <dbReference type="SAM" id="MobiDB-lite"/>
    </source>
</evidence>
<gene>
    <name evidence="2" type="ORF">COLO4_18975</name>
</gene>
<evidence type="ECO:0000313" key="2">
    <source>
        <dbReference type="EMBL" id="OMO90677.1"/>
    </source>
</evidence>
<dbReference type="AlphaFoldDB" id="A0A1R3J788"/>
<keyword evidence="3" id="KW-1185">Reference proteome</keyword>
<comment type="caution">
    <text evidence="2">The sequence shown here is derived from an EMBL/GenBank/DDBJ whole genome shotgun (WGS) entry which is preliminary data.</text>
</comment>
<protein>
    <submittedName>
        <fullName evidence="2">Uncharacterized protein</fullName>
    </submittedName>
</protein>
<dbReference type="EMBL" id="AWUE01016533">
    <property type="protein sequence ID" value="OMO90677.1"/>
    <property type="molecule type" value="Genomic_DNA"/>
</dbReference>
<sequence length="170" mass="19569">MEMLTLLSSSFAILSKAMRALPLKTVPIFFEELLEDNEEVESLLNRPRSELLLEDYFVSRDRHDLWFTRREEGPYPDSWATSSVSSHFIQISICLKCYARFGTFDLVDEYSSSHASKPPKLKKQRSSASKPTKPKIENWDDRTIPIANEAETCLLHYAMVCSEVVSIRNC</sequence>
<proteinExistence type="predicted"/>
<name>A0A1R3J788_9ROSI</name>